<evidence type="ECO:0000313" key="1">
    <source>
        <dbReference type="EMBL" id="KAI3367633.1"/>
    </source>
</evidence>
<name>A0ACB8WJI7_9TELE</name>
<dbReference type="Proteomes" id="UP000831701">
    <property type="component" value="Chromosome 9"/>
</dbReference>
<accession>A0ACB8WJI7</accession>
<sequence>MMRMPKGVSPASARPAAAGLACSQQKVKVLSAAGVKSEFFGGGLSSPLMSAVPAGYFTQICNTAAAEQRANSLYSTPHGPEAKPIRSSSGRLPAKRKLDLEDPLYLPEFRTPKGKGSIAARIPSPRTPKSPGERTRYDTSLGLLTKKFVGLIAESPDGVLDLNWATEVLEVQKRRIYDITNVLEGVQLIRKKSKNNIQWLVGDVFEGGASGGEKACSLRKELGDLERVERSLDELIHSSTSQLKQLTEYEDNQRYPLQRSCDIRSIDSLKDQTVIAVKAPADTKLEVPDTAGQGSLQIYLKSKNGPIEVYLCPEEGLEDASPVKSAATPKKEFPQPLGTPGTTQMVPPSYNGKEDPAESNVSTAAPANPSASTSSLLDVEGLLGLPPSLLQITEDQLPGTSFTPDPNTPFVSFSPPLDHDDYLWSLEDSEGVSDFFDTYDLGDLLKS</sequence>
<organism evidence="1 2">
    <name type="scientific">Scortum barcoo</name>
    <name type="common">barcoo grunter</name>
    <dbReference type="NCBI Taxonomy" id="214431"/>
    <lineage>
        <taxon>Eukaryota</taxon>
        <taxon>Metazoa</taxon>
        <taxon>Chordata</taxon>
        <taxon>Craniata</taxon>
        <taxon>Vertebrata</taxon>
        <taxon>Euteleostomi</taxon>
        <taxon>Actinopterygii</taxon>
        <taxon>Neopterygii</taxon>
        <taxon>Teleostei</taxon>
        <taxon>Neoteleostei</taxon>
        <taxon>Acanthomorphata</taxon>
        <taxon>Eupercaria</taxon>
        <taxon>Centrarchiformes</taxon>
        <taxon>Terapontoidei</taxon>
        <taxon>Terapontidae</taxon>
        <taxon>Scortum</taxon>
    </lineage>
</organism>
<keyword evidence="2" id="KW-1185">Reference proteome</keyword>
<reference evidence="1" key="1">
    <citation type="submission" date="2022-04" db="EMBL/GenBank/DDBJ databases">
        <title>Jade perch genome.</title>
        <authorList>
            <person name="Chao B."/>
        </authorList>
    </citation>
    <scope>NUCLEOTIDE SEQUENCE</scope>
    <source>
        <strain evidence="1">CB-2022</strain>
    </source>
</reference>
<gene>
    <name evidence="1" type="ORF">L3Q82_026480</name>
</gene>
<evidence type="ECO:0000313" key="2">
    <source>
        <dbReference type="Proteomes" id="UP000831701"/>
    </source>
</evidence>
<dbReference type="EMBL" id="CM041539">
    <property type="protein sequence ID" value="KAI3367633.1"/>
    <property type="molecule type" value="Genomic_DNA"/>
</dbReference>
<proteinExistence type="predicted"/>
<comment type="caution">
    <text evidence="1">The sequence shown here is derived from an EMBL/GenBank/DDBJ whole genome shotgun (WGS) entry which is preliminary data.</text>
</comment>
<protein>
    <submittedName>
        <fullName evidence="1">Uncharacterized protein</fullName>
    </submittedName>
</protein>